<keyword evidence="5 9" id="KW-0297">G-protein coupled receptor</keyword>
<evidence type="ECO:0000256" key="10">
    <source>
        <dbReference type="SAM" id="MobiDB-lite"/>
    </source>
</evidence>
<dbReference type="GO" id="GO:0004930">
    <property type="term" value="F:G protein-coupled receptor activity"/>
    <property type="evidence" value="ECO:0007669"/>
    <property type="project" value="UniProtKB-KW"/>
</dbReference>
<evidence type="ECO:0000256" key="3">
    <source>
        <dbReference type="ARBA" id="ARBA00022692"/>
    </source>
</evidence>
<dbReference type="GO" id="GO:0005886">
    <property type="term" value="C:plasma membrane"/>
    <property type="evidence" value="ECO:0007669"/>
    <property type="project" value="TreeGrafter"/>
</dbReference>
<evidence type="ECO:0000256" key="5">
    <source>
        <dbReference type="ARBA" id="ARBA00023040"/>
    </source>
</evidence>
<dbReference type="Pfam" id="PF00001">
    <property type="entry name" value="7tm_1"/>
    <property type="match status" value="1"/>
</dbReference>
<keyword evidence="4 11" id="KW-1133">Transmembrane helix</keyword>
<dbReference type="Proteomes" id="UP001054945">
    <property type="component" value="Unassembled WGS sequence"/>
</dbReference>
<evidence type="ECO:0000256" key="4">
    <source>
        <dbReference type="ARBA" id="ARBA00022989"/>
    </source>
</evidence>
<accession>A0AAV4NWI4</accession>
<evidence type="ECO:0000256" key="11">
    <source>
        <dbReference type="SAM" id="Phobius"/>
    </source>
</evidence>
<evidence type="ECO:0000256" key="8">
    <source>
        <dbReference type="ARBA" id="ARBA00023224"/>
    </source>
</evidence>
<evidence type="ECO:0000256" key="7">
    <source>
        <dbReference type="ARBA" id="ARBA00023170"/>
    </source>
</evidence>
<keyword evidence="6 11" id="KW-0472">Membrane</keyword>
<organism evidence="13 14">
    <name type="scientific">Caerostris extrusa</name>
    <name type="common">Bark spider</name>
    <name type="synonym">Caerostris bankana</name>
    <dbReference type="NCBI Taxonomy" id="172846"/>
    <lineage>
        <taxon>Eukaryota</taxon>
        <taxon>Metazoa</taxon>
        <taxon>Ecdysozoa</taxon>
        <taxon>Arthropoda</taxon>
        <taxon>Chelicerata</taxon>
        <taxon>Arachnida</taxon>
        <taxon>Araneae</taxon>
        <taxon>Araneomorphae</taxon>
        <taxon>Entelegynae</taxon>
        <taxon>Araneoidea</taxon>
        <taxon>Araneidae</taxon>
        <taxon>Caerostris</taxon>
    </lineage>
</organism>
<reference evidence="13 14" key="1">
    <citation type="submission" date="2021-06" db="EMBL/GenBank/DDBJ databases">
        <title>Caerostris extrusa draft genome.</title>
        <authorList>
            <person name="Kono N."/>
            <person name="Arakawa K."/>
        </authorList>
    </citation>
    <scope>NUCLEOTIDE SEQUENCE [LARGE SCALE GENOMIC DNA]</scope>
</reference>
<evidence type="ECO:0000256" key="1">
    <source>
        <dbReference type="ARBA" id="ARBA00004141"/>
    </source>
</evidence>
<keyword evidence="3 9" id="KW-0812">Transmembrane</keyword>
<evidence type="ECO:0000256" key="9">
    <source>
        <dbReference type="RuleBase" id="RU000688"/>
    </source>
</evidence>
<comment type="caution">
    <text evidence="13">The sequence shown here is derived from an EMBL/GenBank/DDBJ whole genome shotgun (WGS) entry which is preliminary data.</text>
</comment>
<dbReference type="PANTHER" id="PTHR45695">
    <property type="entry name" value="LEUCOKININ RECEPTOR-RELATED"/>
    <property type="match status" value="1"/>
</dbReference>
<protein>
    <recommendedName>
        <fullName evidence="12">G-protein coupled receptors family 1 profile domain-containing protein</fullName>
    </recommendedName>
</protein>
<dbReference type="SUPFAM" id="SSF81321">
    <property type="entry name" value="Family A G protein-coupled receptor-like"/>
    <property type="match status" value="1"/>
</dbReference>
<dbReference type="AlphaFoldDB" id="A0AAV4NWI4"/>
<feature type="domain" description="G-protein coupled receptors family 1 profile" evidence="12">
    <location>
        <begin position="24"/>
        <end position="144"/>
    </location>
</feature>
<evidence type="ECO:0000256" key="2">
    <source>
        <dbReference type="ARBA" id="ARBA00010663"/>
    </source>
</evidence>
<dbReference type="PROSITE" id="PS00237">
    <property type="entry name" value="G_PROTEIN_RECEP_F1_1"/>
    <property type="match status" value="1"/>
</dbReference>
<sequence>MHVGMPNNYFWSPNNRHESHNESISVSVSVLTLTFISIDRWYAICHPLSFKSTAARAKTNILLIWLVSILVSPPRSHSADTRKHPIPLTPSTSPTAPTPGARAAPRSPTVLVLFLYVAPLLADGVAYYQIAKVLGIRPYLAHRR</sequence>
<dbReference type="Gene3D" id="1.20.1070.10">
    <property type="entry name" value="Rhodopsin 7-helix transmembrane proteins"/>
    <property type="match status" value="1"/>
</dbReference>
<keyword evidence="14" id="KW-1185">Reference proteome</keyword>
<comment type="subcellular location">
    <subcellularLocation>
        <location evidence="1">Membrane</location>
        <topology evidence="1">Multi-pass membrane protein</topology>
    </subcellularLocation>
</comment>
<dbReference type="InterPro" id="IPR000276">
    <property type="entry name" value="GPCR_Rhodpsn"/>
</dbReference>
<proteinExistence type="inferred from homology"/>
<gene>
    <name evidence="13" type="ORF">CEXT_69791</name>
</gene>
<feature type="compositionally biased region" description="Low complexity" evidence="10">
    <location>
        <begin position="89"/>
        <end position="104"/>
    </location>
</feature>
<name>A0AAV4NWI4_CAEEX</name>
<feature type="region of interest" description="Disordered" evidence="10">
    <location>
        <begin position="76"/>
        <end position="104"/>
    </location>
</feature>
<feature type="transmembrane region" description="Helical" evidence="11">
    <location>
        <begin position="110"/>
        <end position="130"/>
    </location>
</feature>
<comment type="similarity">
    <text evidence="2 9">Belongs to the G-protein coupled receptor 1 family.</text>
</comment>
<dbReference type="InterPro" id="IPR017452">
    <property type="entry name" value="GPCR_Rhodpsn_7TM"/>
</dbReference>
<evidence type="ECO:0000313" key="13">
    <source>
        <dbReference type="EMBL" id="GIX89267.1"/>
    </source>
</evidence>
<dbReference type="PANTHER" id="PTHR45695:SF15">
    <property type="entry name" value="OPSIN RH2"/>
    <property type="match status" value="1"/>
</dbReference>
<keyword evidence="7 9" id="KW-0675">Receptor</keyword>
<evidence type="ECO:0000313" key="14">
    <source>
        <dbReference type="Proteomes" id="UP001054945"/>
    </source>
</evidence>
<dbReference type="PROSITE" id="PS50262">
    <property type="entry name" value="G_PROTEIN_RECEP_F1_2"/>
    <property type="match status" value="1"/>
</dbReference>
<dbReference type="EMBL" id="BPLR01021412">
    <property type="protein sequence ID" value="GIX89267.1"/>
    <property type="molecule type" value="Genomic_DNA"/>
</dbReference>
<evidence type="ECO:0000256" key="6">
    <source>
        <dbReference type="ARBA" id="ARBA00023136"/>
    </source>
</evidence>
<evidence type="ECO:0000259" key="12">
    <source>
        <dbReference type="PROSITE" id="PS50262"/>
    </source>
</evidence>
<dbReference type="PRINTS" id="PR00237">
    <property type="entry name" value="GPCRRHODOPSN"/>
</dbReference>
<keyword evidence="8 9" id="KW-0807">Transducer</keyword>